<dbReference type="OrthoDB" id="425925at2759"/>
<evidence type="ECO:0000313" key="5">
    <source>
        <dbReference type="WBParaSite" id="GPUH_0001930901-mRNA-1"/>
    </source>
</evidence>
<evidence type="ECO:0000256" key="1">
    <source>
        <dbReference type="SAM" id="Coils"/>
    </source>
</evidence>
<sequence>MIEGRDNQIRTLQADLERLRHSIHRRESLGDEDDEDAVFLEGTTRITRMKDEIEQLRKEVAHWKRLVNEGSKQNPSQKISELECAMAEQKRKFENEIAALIAAHHENIAQLESQRLPKNTESSENMATAIEMTSFENEEGSAAWPSSTGEESTDAIERADENVSESDHLKEQLRLLTEERDSLRLKVKSAQEENAAQADHVDKLTFQAVDKVLSARLKEMEQQCEFLQEQLEATTEQLNNKECVKL</sequence>
<organism evidence="5">
    <name type="scientific">Gongylonema pulchrum</name>
    <dbReference type="NCBI Taxonomy" id="637853"/>
    <lineage>
        <taxon>Eukaryota</taxon>
        <taxon>Metazoa</taxon>
        <taxon>Ecdysozoa</taxon>
        <taxon>Nematoda</taxon>
        <taxon>Chromadorea</taxon>
        <taxon>Rhabditida</taxon>
        <taxon>Spirurina</taxon>
        <taxon>Spiruromorpha</taxon>
        <taxon>Spiruroidea</taxon>
        <taxon>Gongylonematidae</taxon>
        <taxon>Gongylonema</taxon>
    </lineage>
</organism>
<reference evidence="5" key="1">
    <citation type="submission" date="2016-06" db="UniProtKB">
        <authorList>
            <consortium name="WormBaseParasite"/>
        </authorList>
    </citation>
    <scope>IDENTIFICATION</scope>
</reference>
<dbReference type="AlphaFoldDB" id="A0A183EE93"/>
<proteinExistence type="predicted"/>
<dbReference type="WBParaSite" id="GPUH_0001930901-mRNA-1">
    <property type="protein sequence ID" value="GPUH_0001930901-mRNA-1"/>
    <property type="gene ID" value="GPUH_0001930901"/>
</dbReference>
<reference evidence="3 4" key="2">
    <citation type="submission" date="2018-11" db="EMBL/GenBank/DDBJ databases">
        <authorList>
            <consortium name="Pathogen Informatics"/>
        </authorList>
    </citation>
    <scope>NUCLEOTIDE SEQUENCE [LARGE SCALE GENOMIC DNA]</scope>
</reference>
<feature type="coiled-coil region" evidence="1">
    <location>
        <begin position="46"/>
        <end position="99"/>
    </location>
</feature>
<accession>A0A183EE93</accession>
<name>A0A183EE93_9BILA</name>
<gene>
    <name evidence="3" type="ORF">GPUH_LOCUS19283</name>
</gene>
<keyword evidence="4" id="KW-1185">Reference proteome</keyword>
<dbReference type="Proteomes" id="UP000271098">
    <property type="component" value="Unassembled WGS sequence"/>
</dbReference>
<evidence type="ECO:0000256" key="2">
    <source>
        <dbReference type="SAM" id="MobiDB-lite"/>
    </source>
</evidence>
<evidence type="ECO:0000313" key="4">
    <source>
        <dbReference type="Proteomes" id="UP000271098"/>
    </source>
</evidence>
<protein>
    <submittedName>
        <fullName evidence="5">Thyroid receptor-interacting protein 11</fullName>
    </submittedName>
</protein>
<evidence type="ECO:0000313" key="3">
    <source>
        <dbReference type="EMBL" id="VDN33523.1"/>
    </source>
</evidence>
<feature type="compositionally biased region" description="Basic and acidic residues" evidence="2">
    <location>
        <begin position="155"/>
        <end position="167"/>
    </location>
</feature>
<dbReference type="EMBL" id="UYRT01088246">
    <property type="protein sequence ID" value="VDN33523.1"/>
    <property type="molecule type" value="Genomic_DNA"/>
</dbReference>
<feature type="region of interest" description="Disordered" evidence="2">
    <location>
        <begin position="135"/>
        <end position="167"/>
    </location>
</feature>
<keyword evidence="1" id="KW-0175">Coiled coil</keyword>